<comment type="caution">
    <text evidence="4">The sequence shown here is derived from an EMBL/GenBank/DDBJ whole genome shotgun (WGS) entry which is preliminary data.</text>
</comment>
<dbReference type="EMBL" id="BQNB010012873">
    <property type="protein sequence ID" value="GJT08980.1"/>
    <property type="molecule type" value="Genomic_DNA"/>
</dbReference>
<evidence type="ECO:0000256" key="1">
    <source>
        <dbReference type="SAM" id="MobiDB-lite"/>
    </source>
</evidence>
<dbReference type="SUPFAM" id="SSF53098">
    <property type="entry name" value="Ribonuclease H-like"/>
    <property type="match status" value="1"/>
</dbReference>
<dbReference type="PANTHER" id="PTHR47481:SF35">
    <property type="entry name" value="ZINC FINGER, CCHC-TYPE-RELATED"/>
    <property type="match status" value="1"/>
</dbReference>
<dbReference type="SUPFAM" id="SSF56672">
    <property type="entry name" value="DNA/RNA polymerases"/>
    <property type="match status" value="1"/>
</dbReference>
<evidence type="ECO:0000259" key="2">
    <source>
        <dbReference type="Pfam" id="PF07727"/>
    </source>
</evidence>
<evidence type="ECO:0000313" key="5">
    <source>
        <dbReference type="Proteomes" id="UP001151760"/>
    </source>
</evidence>
<evidence type="ECO:0000259" key="3">
    <source>
        <dbReference type="Pfam" id="PF25597"/>
    </source>
</evidence>
<feature type="region of interest" description="Disordered" evidence="1">
    <location>
        <begin position="600"/>
        <end position="631"/>
    </location>
</feature>
<dbReference type="Proteomes" id="UP001151760">
    <property type="component" value="Unassembled WGS sequence"/>
</dbReference>
<feature type="compositionally biased region" description="Low complexity" evidence="1">
    <location>
        <begin position="600"/>
        <end position="610"/>
    </location>
</feature>
<dbReference type="Pfam" id="PF14223">
    <property type="entry name" value="Retrotran_gag_2"/>
    <property type="match status" value="1"/>
</dbReference>
<reference evidence="4" key="1">
    <citation type="journal article" date="2022" name="Int. J. Mol. Sci.">
        <title>Draft Genome of Tanacetum Coccineum: Genomic Comparison of Closely Related Tanacetum-Family Plants.</title>
        <authorList>
            <person name="Yamashiro T."/>
            <person name="Shiraishi A."/>
            <person name="Nakayama K."/>
            <person name="Satake H."/>
        </authorList>
    </citation>
    <scope>NUCLEOTIDE SEQUENCE</scope>
</reference>
<evidence type="ECO:0000313" key="4">
    <source>
        <dbReference type="EMBL" id="GJT08980.1"/>
    </source>
</evidence>
<dbReference type="Pfam" id="PF25597">
    <property type="entry name" value="SH3_retrovirus"/>
    <property type="match status" value="1"/>
</dbReference>
<proteinExistence type="predicted"/>
<dbReference type="InterPro" id="IPR057670">
    <property type="entry name" value="SH3_retrovirus"/>
</dbReference>
<dbReference type="Pfam" id="PF07727">
    <property type="entry name" value="RVT_2"/>
    <property type="match status" value="1"/>
</dbReference>
<organism evidence="4 5">
    <name type="scientific">Tanacetum coccineum</name>
    <dbReference type="NCBI Taxonomy" id="301880"/>
    <lineage>
        <taxon>Eukaryota</taxon>
        <taxon>Viridiplantae</taxon>
        <taxon>Streptophyta</taxon>
        <taxon>Embryophyta</taxon>
        <taxon>Tracheophyta</taxon>
        <taxon>Spermatophyta</taxon>
        <taxon>Magnoliopsida</taxon>
        <taxon>eudicotyledons</taxon>
        <taxon>Gunneridae</taxon>
        <taxon>Pentapetalae</taxon>
        <taxon>asterids</taxon>
        <taxon>campanulids</taxon>
        <taxon>Asterales</taxon>
        <taxon>Asteraceae</taxon>
        <taxon>Asteroideae</taxon>
        <taxon>Anthemideae</taxon>
        <taxon>Anthemidinae</taxon>
        <taxon>Tanacetum</taxon>
    </lineage>
</organism>
<reference evidence="4" key="2">
    <citation type="submission" date="2022-01" db="EMBL/GenBank/DDBJ databases">
        <authorList>
            <person name="Yamashiro T."/>
            <person name="Shiraishi A."/>
            <person name="Satake H."/>
            <person name="Nakayama K."/>
        </authorList>
    </citation>
    <scope>NUCLEOTIDE SEQUENCE</scope>
</reference>
<name>A0ABQ5B2N6_9ASTR</name>
<gene>
    <name evidence="4" type="ORF">Tco_0843442</name>
</gene>
<feature type="domain" description="Reverse transcriptase Ty1/copia-type" evidence="2">
    <location>
        <begin position="688"/>
        <end position="819"/>
    </location>
</feature>
<dbReference type="PANTHER" id="PTHR47481">
    <property type="match status" value="1"/>
</dbReference>
<dbReference type="InterPro" id="IPR012337">
    <property type="entry name" value="RNaseH-like_sf"/>
</dbReference>
<sequence length="962" mass="107037">MLGESSNTDAPLPLSIILHMIPIKLSYTNYLLWQKQMLPLLAYQQLTGYVDGSIPKPSATITTGDASLLNPAYVSWIAADQRALILIQSSLFEEVMAETLGHSTSHDVWSSLADIYQHDSLEHIHTLRDSLRPLKKGTSTISEFSNKFKTICDQLQAISQPLPDDDKSHWFLCGLGSSFETFSTTQRLITPCPKFHDLVSQAKSHEMFLQSISDSFVAPVAFNTTHRSSIDSSRGRGSIRDRSLYHGSFNRGRGRGTRRPPHCQLCRTKGHYANEFPDLATYARAHMTPSLTNLDAVSSYAGNDSVIFGNGNGASISHIGRLHLSPNISLLGVLVVPKLTKSLFSVSKLTQDNPVDVVFSDPMFLIQNRHSKETLAKGRRRNGLYVLDQGNQAFLAKLSSTRITASFDLWHNRLGHGPSPVMSIDGFRHYVIFIDDYSRRAEHKHRHIVETGLAIMFNAYVPAIFWSHAFSSAAYIINRLPTKLLDNKSPYDLLFSMPPNYGNFHVIVCHVFPYLRDYSYHKLAPRSSPCVFLGYNTQYKGHSSTNSTGMLLLSTCDDYPVPVSSPELVSLPVSHPAPTPPCELCTEPPSLVPLVATSTQPPVVTSTQPDQPTPSPPVASQGSGHPMVTRSNNGIVKTRHFADLSHVSKSSLHHSLFASKEPKGFKFAAKDPKWFVAMCDEMKALKLNATWDLVPRPTKSNIVGSKWVFCTKFLADGTIDKFKARLVAQGFTQVLGIDYSATFSPVVKASTVRIILSLLVLNRWPLHQLDVKNAFLHGELFDIVYMEQPSGSMDSHFPNYVCRLKKALYGLKQAPRCQYSLSLDLGKLNYFLGLEVSYHDSGLFLSQSKYAYDILARSHLLDVKPATMPLSTSAYFMSQGTSFHDPTLYRSLVGALQYLTITRPDLSYAVNQVSQFLHASMQDHFQAVKQIMRYVKGTLSYGLSFSHATAPIVLGYSDADWP</sequence>
<accession>A0ABQ5B2N6</accession>
<dbReference type="InterPro" id="IPR013103">
    <property type="entry name" value="RVT_2"/>
</dbReference>
<dbReference type="InterPro" id="IPR043502">
    <property type="entry name" value="DNA/RNA_pol_sf"/>
</dbReference>
<protein>
    <submittedName>
        <fullName evidence="4">Retrovirus-related pol polyprotein from transposon RE1</fullName>
    </submittedName>
</protein>
<feature type="domain" description="Retroviral polymerase SH3-like" evidence="3">
    <location>
        <begin position="509"/>
        <end position="542"/>
    </location>
</feature>
<keyword evidence="5" id="KW-1185">Reference proteome</keyword>